<dbReference type="InterPro" id="IPR034164">
    <property type="entry name" value="Pepsin-like_dom"/>
</dbReference>
<protein>
    <submittedName>
        <fullName evidence="3">Aspartic peptidase domain-containing protein</fullName>
    </submittedName>
</protein>
<dbReference type="EMBL" id="KZ997938">
    <property type="protein sequence ID" value="RKO86757.1"/>
    <property type="molecule type" value="Genomic_DNA"/>
</dbReference>
<dbReference type="GO" id="GO:0006508">
    <property type="term" value="P:proteolysis"/>
    <property type="evidence" value="ECO:0007669"/>
    <property type="project" value="InterPro"/>
</dbReference>
<dbReference type="CDD" id="cd05471">
    <property type="entry name" value="pepsin_like"/>
    <property type="match status" value="1"/>
</dbReference>
<dbReference type="SUPFAM" id="SSF50630">
    <property type="entry name" value="Acid proteases"/>
    <property type="match status" value="1"/>
</dbReference>
<name>A0A4V1IQJ3_9FUNG</name>
<organism evidence="3 4">
    <name type="scientific">Blyttiomyces helicus</name>
    <dbReference type="NCBI Taxonomy" id="388810"/>
    <lineage>
        <taxon>Eukaryota</taxon>
        <taxon>Fungi</taxon>
        <taxon>Fungi incertae sedis</taxon>
        <taxon>Chytridiomycota</taxon>
        <taxon>Chytridiomycota incertae sedis</taxon>
        <taxon>Chytridiomycetes</taxon>
        <taxon>Chytridiomycetes incertae sedis</taxon>
        <taxon>Blyttiomyces</taxon>
    </lineage>
</organism>
<dbReference type="AlphaFoldDB" id="A0A4V1IQJ3"/>
<evidence type="ECO:0000256" key="1">
    <source>
        <dbReference type="ARBA" id="ARBA00007447"/>
    </source>
</evidence>
<evidence type="ECO:0000313" key="3">
    <source>
        <dbReference type="EMBL" id="RKO86757.1"/>
    </source>
</evidence>
<dbReference type="Proteomes" id="UP000269721">
    <property type="component" value="Unassembled WGS sequence"/>
</dbReference>
<dbReference type="InterPro" id="IPR033121">
    <property type="entry name" value="PEPTIDASE_A1"/>
</dbReference>
<evidence type="ECO:0000313" key="4">
    <source>
        <dbReference type="Proteomes" id="UP000269721"/>
    </source>
</evidence>
<dbReference type="Gene3D" id="2.40.70.10">
    <property type="entry name" value="Acid Proteases"/>
    <property type="match status" value="2"/>
</dbReference>
<dbReference type="PANTHER" id="PTHR47966:SF51">
    <property type="entry name" value="BETA-SITE APP-CLEAVING ENZYME, ISOFORM A-RELATED"/>
    <property type="match status" value="1"/>
</dbReference>
<sequence>MSPIPFSIIQYGIGQASGEIYKANYTLAGLTASNAFFGVATFEASMPGTQGLLGLCFPFLNDTGGILGQVPGSQSPVEALGFSSFGFYLPFAAENDTGELTVNGYDSSRTSGPMTYGFWQFSVAHGRFSAGDSAGNFGATTSAVANTGSTIIQLPTPMAQSIWQAVNATTNPSQAGFATIDCDAQSPEVVFTFSTTSYAIPASAYIIPNGRHLPLSCGSVDSSLFSSF</sequence>
<gene>
    <name evidence="3" type="ORF">BDK51DRAFT_31589</name>
</gene>
<feature type="domain" description="Peptidase A1" evidence="2">
    <location>
        <begin position="1"/>
        <end position="228"/>
    </location>
</feature>
<dbReference type="PANTHER" id="PTHR47966">
    <property type="entry name" value="BETA-SITE APP-CLEAVING ENZYME, ISOFORM A-RELATED"/>
    <property type="match status" value="1"/>
</dbReference>
<dbReference type="OrthoDB" id="2135668at2759"/>
<accession>A0A4V1IQJ3</accession>
<dbReference type="Pfam" id="PF00026">
    <property type="entry name" value="Asp"/>
    <property type="match status" value="1"/>
</dbReference>
<dbReference type="GO" id="GO:0004190">
    <property type="term" value="F:aspartic-type endopeptidase activity"/>
    <property type="evidence" value="ECO:0007669"/>
    <property type="project" value="InterPro"/>
</dbReference>
<keyword evidence="4" id="KW-1185">Reference proteome</keyword>
<evidence type="ECO:0000259" key="2">
    <source>
        <dbReference type="PROSITE" id="PS51767"/>
    </source>
</evidence>
<proteinExistence type="inferred from homology"/>
<dbReference type="InterPro" id="IPR021109">
    <property type="entry name" value="Peptidase_aspartic_dom_sf"/>
</dbReference>
<reference evidence="4" key="1">
    <citation type="journal article" date="2018" name="Nat. Microbiol.">
        <title>Leveraging single-cell genomics to expand the fungal tree of life.</title>
        <authorList>
            <person name="Ahrendt S.R."/>
            <person name="Quandt C.A."/>
            <person name="Ciobanu D."/>
            <person name="Clum A."/>
            <person name="Salamov A."/>
            <person name="Andreopoulos B."/>
            <person name="Cheng J.F."/>
            <person name="Woyke T."/>
            <person name="Pelin A."/>
            <person name="Henrissat B."/>
            <person name="Reynolds N.K."/>
            <person name="Benny G.L."/>
            <person name="Smith M.E."/>
            <person name="James T.Y."/>
            <person name="Grigoriev I.V."/>
        </authorList>
    </citation>
    <scope>NUCLEOTIDE SEQUENCE [LARGE SCALE GENOMIC DNA]</scope>
</reference>
<dbReference type="PROSITE" id="PS51767">
    <property type="entry name" value="PEPTIDASE_A1"/>
    <property type="match status" value="1"/>
</dbReference>
<dbReference type="InterPro" id="IPR001461">
    <property type="entry name" value="Aspartic_peptidase_A1"/>
</dbReference>
<comment type="similarity">
    <text evidence="1">Belongs to the peptidase A1 family.</text>
</comment>